<gene>
    <name evidence="1" type="ORF">HanXRQr2_Chr08g0354221</name>
</gene>
<proteinExistence type="predicted"/>
<protein>
    <submittedName>
        <fullName evidence="1">Uncharacterized protein</fullName>
    </submittedName>
</protein>
<evidence type="ECO:0000313" key="1">
    <source>
        <dbReference type="EMBL" id="KAF5796652.1"/>
    </source>
</evidence>
<dbReference type="AlphaFoldDB" id="A0A9K3IH78"/>
<reference evidence="1" key="1">
    <citation type="journal article" date="2017" name="Nature">
        <title>The sunflower genome provides insights into oil metabolism, flowering and Asterid evolution.</title>
        <authorList>
            <person name="Badouin H."/>
            <person name="Gouzy J."/>
            <person name="Grassa C.J."/>
            <person name="Murat F."/>
            <person name="Staton S.E."/>
            <person name="Cottret L."/>
            <person name="Lelandais-Briere C."/>
            <person name="Owens G.L."/>
            <person name="Carrere S."/>
            <person name="Mayjonade B."/>
            <person name="Legrand L."/>
            <person name="Gill N."/>
            <person name="Kane N.C."/>
            <person name="Bowers J.E."/>
            <person name="Hubner S."/>
            <person name="Bellec A."/>
            <person name="Berard A."/>
            <person name="Berges H."/>
            <person name="Blanchet N."/>
            <person name="Boniface M.C."/>
            <person name="Brunel D."/>
            <person name="Catrice O."/>
            <person name="Chaidir N."/>
            <person name="Claudel C."/>
            <person name="Donnadieu C."/>
            <person name="Faraut T."/>
            <person name="Fievet G."/>
            <person name="Helmstetter N."/>
            <person name="King M."/>
            <person name="Knapp S.J."/>
            <person name="Lai Z."/>
            <person name="Le Paslier M.C."/>
            <person name="Lippi Y."/>
            <person name="Lorenzon L."/>
            <person name="Mandel J.R."/>
            <person name="Marage G."/>
            <person name="Marchand G."/>
            <person name="Marquand E."/>
            <person name="Bret-Mestries E."/>
            <person name="Morien E."/>
            <person name="Nambeesan S."/>
            <person name="Nguyen T."/>
            <person name="Pegot-Espagnet P."/>
            <person name="Pouilly N."/>
            <person name="Raftis F."/>
            <person name="Sallet E."/>
            <person name="Schiex T."/>
            <person name="Thomas J."/>
            <person name="Vandecasteele C."/>
            <person name="Vares D."/>
            <person name="Vear F."/>
            <person name="Vautrin S."/>
            <person name="Crespi M."/>
            <person name="Mangin B."/>
            <person name="Burke J.M."/>
            <person name="Salse J."/>
            <person name="Munos S."/>
            <person name="Vincourt P."/>
            <person name="Rieseberg L.H."/>
            <person name="Langlade N.B."/>
        </authorList>
    </citation>
    <scope>NUCLEOTIDE SEQUENCE</scope>
    <source>
        <tissue evidence="1">Leaves</tissue>
    </source>
</reference>
<dbReference type="Gramene" id="mRNA:HanXRQr2_Chr08g0354221">
    <property type="protein sequence ID" value="mRNA:HanXRQr2_Chr08g0354221"/>
    <property type="gene ID" value="HanXRQr2_Chr08g0354221"/>
</dbReference>
<dbReference type="EMBL" id="MNCJ02000323">
    <property type="protein sequence ID" value="KAF5796652.1"/>
    <property type="molecule type" value="Genomic_DNA"/>
</dbReference>
<organism evidence="1 2">
    <name type="scientific">Helianthus annuus</name>
    <name type="common">Common sunflower</name>
    <dbReference type="NCBI Taxonomy" id="4232"/>
    <lineage>
        <taxon>Eukaryota</taxon>
        <taxon>Viridiplantae</taxon>
        <taxon>Streptophyta</taxon>
        <taxon>Embryophyta</taxon>
        <taxon>Tracheophyta</taxon>
        <taxon>Spermatophyta</taxon>
        <taxon>Magnoliopsida</taxon>
        <taxon>eudicotyledons</taxon>
        <taxon>Gunneridae</taxon>
        <taxon>Pentapetalae</taxon>
        <taxon>asterids</taxon>
        <taxon>campanulids</taxon>
        <taxon>Asterales</taxon>
        <taxon>Asteraceae</taxon>
        <taxon>Asteroideae</taxon>
        <taxon>Heliantheae alliance</taxon>
        <taxon>Heliantheae</taxon>
        <taxon>Helianthus</taxon>
    </lineage>
</organism>
<sequence length="141" mass="15385">MMSLNWMASLSRVSDSSSRHAAAKMVPPGVSYTPRLFIPTRRFSTMSIRPIPWRPPMSFSSVKRDAGESSFPFMETGIPETIPISRTYSGLSGASSGSTDIMYISLLGSFAGSSKISPFDTANKINKRVILSATNKALNIW</sequence>
<accession>A0A9K3IH78</accession>
<name>A0A9K3IH78_HELAN</name>
<keyword evidence="2" id="KW-1185">Reference proteome</keyword>
<dbReference type="Proteomes" id="UP000215914">
    <property type="component" value="Unassembled WGS sequence"/>
</dbReference>
<evidence type="ECO:0000313" key="2">
    <source>
        <dbReference type="Proteomes" id="UP000215914"/>
    </source>
</evidence>
<reference evidence="1" key="2">
    <citation type="submission" date="2020-06" db="EMBL/GenBank/DDBJ databases">
        <title>Helianthus annuus Genome sequencing and assembly Release 2.</title>
        <authorList>
            <person name="Gouzy J."/>
            <person name="Langlade N."/>
            <person name="Munos S."/>
        </authorList>
    </citation>
    <scope>NUCLEOTIDE SEQUENCE</scope>
    <source>
        <tissue evidence="1">Leaves</tissue>
    </source>
</reference>
<comment type="caution">
    <text evidence="1">The sequence shown here is derived from an EMBL/GenBank/DDBJ whole genome shotgun (WGS) entry which is preliminary data.</text>
</comment>